<dbReference type="Proteomes" id="UP001358586">
    <property type="component" value="Chromosome 5"/>
</dbReference>
<dbReference type="SUPFAM" id="SSF53098">
    <property type="entry name" value="Ribonuclease H-like"/>
    <property type="match status" value="1"/>
</dbReference>
<feature type="domain" description="RNase H type-1" evidence="1">
    <location>
        <begin position="26"/>
        <end position="144"/>
    </location>
</feature>
<dbReference type="InterPro" id="IPR044730">
    <property type="entry name" value="RNase_H-like_dom_plant"/>
</dbReference>
<sequence>MGTNKKVQHRLATTNISDTSWVFLSTDGAVVRDSRYAATGGVARDHDGNWIIGYSRFLGVCSLFETEAWAILDGILILLNKRYKKISILTDNLEVAQVLFSPVLEDAEITVLRRTQHIMREEGIWEIKHIPRIQNLVADRLAKLSLSWKSSLQVFDEAPKEVVDLLQEDKNIVGLCS</sequence>
<keyword evidence="3" id="KW-1185">Reference proteome</keyword>
<comment type="caution">
    <text evidence="2">The sequence shown here is derived from an EMBL/GenBank/DDBJ whole genome shotgun (WGS) entry which is preliminary data.</text>
</comment>
<organism evidence="2 3">
    <name type="scientific">Gossypium arboreum</name>
    <name type="common">Tree cotton</name>
    <name type="synonym">Gossypium nanking</name>
    <dbReference type="NCBI Taxonomy" id="29729"/>
    <lineage>
        <taxon>Eukaryota</taxon>
        <taxon>Viridiplantae</taxon>
        <taxon>Streptophyta</taxon>
        <taxon>Embryophyta</taxon>
        <taxon>Tracheophyta</taxon>
        <taxon>Spermatophyta</taxon>
        <taxon>Magnoliopsida</taxon>
        <taxon>eudicotyledons</taxon>
        <taxon>Gunneridae</taxon>
        <taxon>Pentapetalae</taxon>
        <taxon>rosids</taxon>
        <taxon>malvids</taxon>
        <taxon>Malvales</taxon>
        <taxon>Malvaceae</taxon>
        <taxon>Malvoideae</taxon>
        <taxon>Gossypium</taxon>
    </lineage>
</organism>
<dbReference type="CDD" id="cd06222">
    <property type="entry name" value="RNase_H_like"/>
    <property type="match status" value="1"/>
</dbReference>
<dbReference type="PANTHER" id="PTHR47723:SF19">
    <property type="entry name" value="POLYNUCLEOTIDYL TRANSFERASE, RIBONUCLEASE H-LIKE SUPERFAMILY PROTEIN"/>
    <property type="match status" value="1"/>
</dbReference>
<evidence type="ECO:0000313" key="2">
    <source>
        <dbReference type="EMBL" id="KAK5831231.1"/>
    </source>
</evidence>
<dbReference type="InterPro" id="IPR036397">
    <property type="entry name" value="RNaseH_sf"/>
</dbReference>
<evidence type="ECO:0000259" key="1">
    <source>
        <dbReference type="Pfam" id="PF13456"/>
    </source>
</evidence>
<dbReference type="Gene3D" id="3.30.420.10">
    <property type="entry name" value="Ribonuclease H-like superfamily/Ribonuclease H"/>
    <property type="match status" value="1"/>
</dbReference>
<dbReference type="PANTHER" id="PTHR47723">
    <property type="entry name" value="OS05G0353850 PROTEIN"/>
    <property type="match status" value="1"/>
</dbReference>
<dbReference type="EMBL" id="JARKNE010000005">
    <property type="protein sequence ID" value="KAK5831231.1"/>
    <property type="molecule type" value="Genomic_DNA"/>
</dbReference>
<protein>
    <recommendedName>
        <fullName evidence="1">RNase H type-1 domain-containing protein</fullName>
    </recommendedName>
</protein>
<dbReference type="InterPro" id="IPR012337">
    <property type="entry name" value="RNaseH-like_sf"/>
</dbReference>
<name>A0ABR0PWM5_GOSAR</name>
<proteinExistence type="predicted"/>
<dbReference type="Pfam" id="PF13456">
    <property type="entry name" value="RVT_3"/>
    <property type="match status" value="1"/>
</dbReference>
<reference evidence="2 3" key="1">
    <citation type="submission" date="2023-03" db="EMBL/GenBank/DDBJ databases">
        <title>WGS of Gossypium arboreum.</title>
        <authorList>
            <person name="Yu D."/>
        </authorList>
    </citation>
    <scope>NUCLEOTIDE SEQUENCE [LARGE SCALE GENOMIC DNA]</scope>
    <source>
        <tissue evidence="2">Leaf</tissue>
    </source>
</reference>
<dbReference type="InterPro" id="IPR002156">
    <property type="entry name" value="RNaseH_domain"/>
</dbReference>
<evidence type="ECO:0000313" key="3">
    <source>
        <dbReference type="Proteomes" id="UP001358586"/>
    </source>
</evidence>
<gene>
    <name evidence="2" type="ORF">PVK06_015026</name>
</gene>
<dbReference type="InterPro" id="IPR053151">
    <property type="entry name" value="RNase_H-like"/>
</dbReference>
<accession>A0ABR0PWM5</accession>